<dbReference type="PANTHER" id="PTHR16305:SF35">
    <property type="entry name" value="TRANSCRIPTIONAL ACTIVATOR DOMAIN"/>
    <property type="match status" value="1"/>
</dbReference>
<feature type="domain" description="HTH luxR-type" evidence="3">
    <location>
        <begin position="863"/>
        <end position="928"/>
    </location>
</feature>
<protein>
    <submittedName>
        <fullName evidence="4">Transcriptional regulator, LuxR family</fullName>
    </submittedName>
</protein>
<evidence type="ECO:0000313" key="4">
    <source>
        <dbReference type="EMBL" id="ADN59745.1"/>
    </source>
</evidence>
<dbReference type="PANTHER" id="PTHR16305">
    <property type="entry name" value="TESTICULAR SOLUBLE ADENYLYL CYCLASE"/>
    <property type="match status" value="1"/>
</dbReference>
<keyword evidence="1" id="KW-0547">Nucleotide-binding</keyword>
<dbReference type="SMART" id="SM00421">
    <property type="entry name" value="HTH_LUXR"/>
    <property type="match status" value="1"/>
</dbReference>
<keyword evidence="2" id="KW-0067">ATP-binding</keyword>
<dbReference type="EMBL" id="CP002218">
    <property type="protein sequence ID" value="ADN59745.1"/>
    <property type="molecule type" value="Genomic_DNA"/>
</dbReference>
<dbReference type="InterPro" id="IPR041664">
    <property type="entry name" value="AAA_16"/>
</dbReference>
<organism evidence="4">
    <name type="scientific">Burkholderia sp. (strain CCGE1003)</name>
    <dbReference type="NCBI Taxonomy" id="640512"/>
    <lineage>
        <taxon>Bacteria</taxon>
        <taxon>Pseudomonadati</taxon>
        <taxon>Pseudomonadota</taxon>
        <taxon>Betaproteobacteria</taxon>
        <taxon>Burkholderiales</taxon>
        <taxon>Burkholderiaceae</taxon>
        <taxon>Burkholderia</taxon>
    </lineage>
</organism>
<dbReference type="Gene3D" id="1.25.40.10">
    <property type="entry name" value="Tetratricopeptide repeat domain"/>
    <property type="match status" value="1"/>
</dbReference>
<dbReference type="Gene3D" id="1.10.10.10">
    <property type="entry name" value="Winged helix-like DNA-binding domain superfamily/Winged helix DNA-binding domain"/>
    <property type="match status" value="1"/>
</dbReference>
<dbReference type="PROSITE" id="PS00622">
    <property type="entry name" value="HTH_LUXR_1"/>
    <property type="match status" value="1"/>
</dbReference>
<dbReference type="PROSITE" id="PS50043">
    <property type="entry name" value="HTH_LUXR_2"/>
    <property type="match status" value="1"/>
</dbReference>
<evidence type="ECO:0000256" key="2">
    <source>
        <dbReference type="ARBA" id="ARBA00022840"/>
    </source>
</evidence>
<dbReference type="GO" id="GO:0006355">
    <property type="term" value="P:regulation of DNA-templated transcription"/>
    <property type="evidence" value="ECO:0007669"/>
    <property type="project" value="InterPro"/>
</dbReference>
<proteinExistence type="predicted"/>
<dbReference type="GO" id="GO:0005524">
    <property type="term" value="F:ATP binding"/>
    <property type="evidence" value="ECO:0007669"/>
    <property type="project" value="UniProtKB-KW"/>
</dbReference>
<dbReference type="InterPro" id="IPR016032">
    <property type="entry name" value="Sig_transdc_resp-reg_C-effctor"/>
</dbReference>
<dbReference type="InterPro" id="IPR011990">
    <property type="entry name" value="TPR-like_helical_dom_sf"/>
</dbReference>
<dbReference type="HOGENOM" id="CLU_006850_4_1_4"/>
<dbReference type="OrthoDB" id="9794397at2"/>
<dbReference type="SUPFAM" id="SSF46894">
    <property type="entry name" value="C-terminal effector domain of the bipartite response regulators"/>
    <property type="match status" value="1"/>
</dbReference>
<dbReference type="SUPFAM" id="SSF48452">
    <property type="entry name" value="TPR-like"/>
    <property type="match status" value="1"/>
</dbReference>
<reference evidence="4" key="1">
    <citation type="submission" date="2010-09" db="EMBL/GenBank/DDBJ databases">
        <title>Complete sequence of chromosome2 of Burkholderia sp. CCGE1003.</title>
        <authorList>
            <consortium name="US DOE Joint Genome Institute"/>
            <person name="Lucas S."/>
            <person name="Copeland A."/>
            <person name="Lapidus A."/>
            <person name="Cheng J.-F."/>
            <person name="Bruce D."/>
            <person name="Goodwin L."/>
            <person name="Pitluck S."/>
            <person name="Daligault H."/>
            <person name="Davenport K."/>
            <person name="Detter J.C."/>
            <person name="Han C."/>
            <person name="Tapia R."/>
            <person name="Land M."/>
            <person name="Hauser L."/>
            <person name="Jeffries C."/>
            <person name="Kyrpides N."/>
            <person name="Ivanova N."/>
            <person name="Ovchinnikova G."/>
            <person name="Martinez-Romero E."/>
            <person name="Rogel M.A."/>
            <person name="Auchtung J."/>
            <person name="Tiedje J.M."/>
            <person name="Woyke T."/>
        </authorList>
    </citation>
    <scope>NUCLEOTIDE SEQUENCE</scope>
    <source>
        <strain evidence="4">CCGE1003</strain>
    </source>
</reference>
<dbReference type="GO" id="GO:0003677">
    <property type="term" value="F:DNA binding"/>
    <property type="evidence" value="ECO:0007669"/>
    <property type="project" value="InterPro"/>
</dbReference>
<dbReference type="Pfam" id="PF13191">
    <property type="entry name" value="AAA_16"/>
    <property type="match status" value="1"/>
</dbReference>
<dbReference type="InterPro" id="IPR036388">
    <property type="entry name" value="WH-like_DNA-bd_sf"/>
</dbReference>
<dbReference type="GO" id="GO:0005737">
    <property type="term" value="C:cytoplasm"/>
    <property type="evidence" value="ECO:0007669"/>
    <property type="project" value="TreeGrafter"/>
</dbReference>
<gene>
    <name evidence="4" type="ordered locus">BC1003_3806</name>
</gene>
<dbReference type="GO" id="GO:0004016">
    <property type="term" value="F:adenylate cyclase activity"/>
    <property type="evidence" value="ECO:0007669"/>
    <property type="project" value="TreeGrafter"/>
</dbReference>
<dbReference type="SUPFAM" id="SSF52540">
    <property type="entry name" value="P-loop containing nucleoside triphosphate hydrolases"/>
    <property type="match status" value="1"/>
</dbReference>
<accession>E1TJC5</accession>
<dbReference type="STRING" id="640512.BC1003_3806"/>
<evidence type="ECO:0000256" key="1">
    <source>
        <dbReference type="ARBA" id="ARBA00022741"/>
    </source>
</evidence>
<dbReference type="InterPro" id="IPR000792">
    <property type="entry name" value="Tscrpt_reg_LuxR_C"/>
</dbReference>
<dbReference type="PRINTS" id="PR00038">
    <property type="entry name" value="HTHLUXR"/>
</dbReference>
<dbReference type="eggNOG" id="COG0457">
    <property type="taxonomic scope" value="Bacteria"/>
</dbReference>
<dbReference type="eggNOG" id="COG3899">
    <property type="taxonomic scope" value="Bacteria"/>
</dbReference>
<dbReference type="CDD" id="cd06170">
    <property type="entry name" value="LuxR_C_like"/>
    <property type="match status" value="1"/>
</dbReference>
<dbReference type="KEGG" id="bgf:BC1003_3806"/>
<sequence>MTNPTDNASVPSMNECTEIKQLMPPVLQGRERDVALINHLIDRIDESSATLVISGEPGIGKSALLEVAKHRAAERGIAVLTMTGVRAEVHLPFAALELALRPLMKRAASLVPRQRSALLTAFGVCDDAGPPDIFLVALATLTLLTATSEAVLLVADDAQWLDQETYDVLAFVSRRLGADSAVLLVAMRDDFNRSFGDTSALRLRLSGLDDADAGRLLDSRAPNLPADIRSRFLKEAAGNPLALLELPRGERAAQAPDAPWLPLTERLERAFSSRLSDLPGATRTLLFVAAENDGTSLHEILSAGEAVLGERSSLDALSPAIAAGLIQIDGTEVRFRHPLVRSAMHQAADPATRQKIHAALAAIIQDQLDRRLWHRAAATIGTDDALADDYDRMAARALRRGAVAMAIEVLERAARLSSTASGRTDRLLRAAELAADLGQPELLERLLRQAHVNECDQLASARVGWCREIIQPPAISNPAKIPALIHFAAQADAAGAKDLASNLMWRAAQRCWWSSANEELRTRVLTAANRLGLPQTDPRLIAISAYVEPLRLGGDLHARLQQLSEARHGDPAVARILGSTANVIGAFDLGVGFLSESSAALREQGRLSDLARVLFAQAWAEMEVGRWTSAMREAEEALRFAEETGGTPWIAAATIVKARLAGMQGDIEQSEAFAAQAERLALSIGASFLLAMLQVARGISAIGAGRHWEAYEHLRRVFTPSDPAFNAGLQFFGLADYVEAGVLSGNAEAVRGVIEEAGRIAAPKPVPWVETMLNYGKALLAAPAEAERFFLQGLGPCAKNWPFLRARLLLAYGEWLRRQRRSANARAPLREARDIFDALGATPWGNRAREELRASGEASRRRTERAWQTLTPQELHIAQLAAEGLSNKEIGVRLYLSHRTVGYHLRHIFAKTGITSRSSLGSIVAKAEDPAA</sequence>
<dbReference type="InterPro" id="IPR027417">
    <property type="entry name" value="P-loop_NTPase"/>
</dbReference>
<evidence type="ECO:0000259" key="3">
    <source>
        <dbReference type="PROSITE" id="PS50043"/>
    </source>
</evidence>
<dbReference type="AlphaFoldDB" id="E1TJC5"/>
<name>E1TJC5_BURSG</name>
<dbReference type="Gene3D" id="3.40.50.300">
    <property type="entry name" value="P-loop containing nucleotide triphosphate hydrolases"/>
    <property type="match status" value="1"/>
</dbReference>
<dbReference type="Pfam" id="PF00196">
    <property type="entry name" value="GerE"/>
    <property type="match status" value="1"/>
</dbReference>
<dbReference type="eggNOG" id="COG2197">
    <property type="taxonomic scope" value="Bacteria"/>
</dbReference>